<evidence type="ECO:0000256" key="5">
    <source>
        <dbReference type="ARBA" id="ARBA00015719"/>
    </source>
</evidence>
<evidence type="ECO:0000256" key="2">
    <source>
        <dbReference type="ARBA" id="ARBA00002039"/>
    </source>
</evidence>
<dbReference type="GO" id="GO:0008236">
    <property type="term" value="F:serine-type peptidase activity"/>
    <property type="evidence" value="ECO:0007669"/>
    <property type="project" value="UniProtKB-KW"/>
</dbReference>
<dbReference type="GO" id="GO:0008241">
    <property type="term" value="F:peptidyl-dipeptidase activity"/>
    <property type="evidence" value="ECO:0007669"/>
    <property type="project" value="UniProtKB-EC"/>
</dbReference>
<keyword evidence="7 9" id="KW-0378">Hydrolase</keyword>
<evidence type="ECO:0000313" key="9">
    <source>
        <dbReference type="EMBL" id="RVT53877.1"/>
    </source>
</evidence>
<keyword evidence="6" id="KW-0645">Protease</keyword>
<dbReference type="PANTHER" id="PTHR36175">
    <property type="entry name" value="CYANOPHYCINASE"/>
    <property type="match status" value="1"/>
</dbReference>
<keyword evidence="8" id="KW-0720">Serine protease</keyword>
<dbReference type="Pfam" id="PF03575">
    <property type="entry name" value="Peptidase_S51"/>
    <property type="match status" value="1"/>
</dbReference>
<comment type="catalytic activity">
    <reaction evidence="1">
        <text>[L-4-(L-arginin-2-N-yl)aspartate](n) + H2O = [L-4-(L-arginin-2-N-yl)aspartate](n-1) + L-4-(L-arginin-2-N-yl)aspartate</text>
        <dbReference type="Rhea" id="RHEA:12845"/>
        <dbReference type="Rhea" id="RHEA-COMP:13728"/>
        <dbReference type="Rhea" id="RHEA-COMP:13734"/>
        <dbReference type="ChEBI" id="CHEBI:15377"/>
        <dbReference type="ChEBI" id="CHEBI:137986"/>
        <dbReference type="ChEBI" id="CHEBI:137991"/>
        <dbReference type="EC" id="3.4.15.6"/>
    </reaction>
</comment>
<accession>A0A3S2VZE2</accession>
<protein>
    <recommendedName>
        <fullName evidence="5">Cyanophycinase</fullName>
        <ecNumber evidence="4">3.4.15.6</ecNumber>
    </recommendedName>
</protein>
<evidence type="ECO:0000256" key="8">
    <source>
        <dbReference type="ARBA" id="ARBA00022825"/>
    </source>
</evidence>
<keyword evidence="9" id="KW-0121">Carboxypeptidase</keyword>
<evidence type="ECO:0000313" key="10">
    <source>
        <dbReference type="Proteomes" id="UP000288178"/>
    </source>
</evidence>
<dbReference type="EC" id="3.4.15.6" evidence="4"/>
<evidence type="ECO:0000256" key="7">
    <source>
        <dbReference type="ARBA" id="ARBA00022801"/>
    </source>
</evidence>
<evidence type="ECO:0000256" key="6">
    <source>
        <dbReference type="ARBA" id="ARBA00022670"/>
    </source>
</evidence>
<dbReference type="GO" id="GO:0006508">
    <property type="term" value="P:proteolysis"/>
    <property type="evidence" value="ECO:0007669"/>
    <property type="project" value="UniProtKB-KW"/>
</dbReference>
<evidence type="ECO:0000256" key="1">
    <source>
        <dbReference type="ARBA" id="ARBA00001092"/>
    </source>
</evidence>
<dbReference type="SUPFAM" id="SSF52317">
    <property type="entry name" value="Class I glutamine amidotransferase-like"/>
    <property type="match status" value="1"/>
</dbReference>
<dbReference type="PANTHER" id="PTHR36175:SF1">
    <property type="entry name" value="CYANOPHYCINASE"/>
    <property type="match status" value="1"/>
</dbReference>
<proteinExistence type="inferred from homology"/>
<dbReference type="AlphaFoldDB" id="A0A3S2VZE2"/>
<comment type="function">
    <text evidence="2">Exopeptidase that catalyzes the hydrolytic cleavage of multi-L-arginyl-poly-L-aspartic acid (cyanophycin; a water-insoluble reserve polymer) into aspartate-arginine dipeptides.</text>
</comment>
<evidence type="ECO:0000256" key="4">
    <source>
        <dbReference type="ARBA" id="ARBA00013115"/>
    </source>
</evidence>
<sequence length="435" mass="46053">MASSAVKSVSRTVKSRRANALRGCQDPDMRRRSCLPACLVLVLMSLASLAQAADRPPGQTAGGTLVILGGAVKDGNDALWQAVVQAAGGPGALVLVLPTASSDPEGAARATLTQLQRRGARVEVLPVAPRWPGSSLAHARQQANDAAWVARMQEAGGVFMTGGEQDRLMDVLRPDGRDTPLLSAMRALLARGGVVAGTSAGAAVMSETAIRGLDDPFDALRRPLSADELGQGFGLLHESVVTDQHFLRRGRVARLVRVLLQSGRALGLGVEEDSAALVRQGVAEAVGARGLLLVDASGARVDASAPLQVRGLCLSYVDRGDRYDLVRRRLLPPATRQLLRPGPEAGAAGFYGDILGDNIVVGAMARAAEGPGRAAVGLAWRQGQGLGFEWRFSTDEHTRAWGGPTRDDHTIDALRLDIRPVRLAQPVYRDWRPDE</sequence>
<reference evidence="9 10" key="1">
    <citation type="submission" date="2019-01" db="EMBL/GenBank/DDBJ databases">
        <authorList>
            <person name="Chen W.-M."/>
        </authorList>
    </citation>
    <scope>NUCLEOTIDE SEQUENCE [LARGE SCALE GENOMIC DNA]</scope>
    <source>
        <strain evidence="9 10">ICH-3</strain>
    </source>
</reference>
<dbReference type="CDD" id="cd03145">
    <property type="entry name" value="GAT1_cyanophycinase"/>
    <property type="match status" value="1"/>
</dbReference>
<evidence type="ECO:0000256" key="3">
    <source>
        <dbReference type="ARBA" id="ARBA00006534"/>
    </source>
</evidence>
<dbReference type="NCBIfam" id="TIGR02069">
    <property type="entry name" value="cyanophycinase"/>
    <property type="match status" value="1"/>
</dbReference>
<comment type="similarity">
    <text evidence="3">Belongs to the peptidase S51 family.</text>
</comment>
<dbReference type="Gene3D" id="3.40.50.880">
    <property type="match status" value="1"/>
</dbReference>
<name>A0A3S2VZE2_9BURK</name>
<gene>
    <name evidence="9" type="ORF">ENE75_03045</name>
</gene>
<dbReference type="InterPro" id="IPR011811">
    <property type="entry name" value="Peptidase_S51_cyanophycinase"/>
</dbReference>
<dbReference type="InterPro" id="IPR005320">
    <property type="entry name" value="Peptidase_S51"/>
</dbReference>
<keyword evidence="10" id="KW-1185">Reference proteome</keyword>
<dbReference type="Proteomes" id="UP000288178">
    <property type="component" value="Unassembled WGS sequence"/>
</dbReference>
<dbReference type="EMBL" id="SACT01000001">
    <property type="protein sequence ID" value="RVT53877.1"/>
    <property type="molecule type" value="Genomic_DNA"/>
</dbReference>
<organism evidence="9 10">
    <name type="scientific">Rubrivivax albus</name>
    <dbReference type="NCBI Taxonomy" id="2499835"/>
    <lineage>
        <taxon>Bacteria</taxon>
        <taxon>Pseudomonadati</taxon>
        <taxon>Pseudomonadota</taxon>
        <taxon>Betaproteobacteria</taxon>
        <taxon>Burkholderiales</taxon>
        <taxon>Sphaerotilaceae</taxon>
        <taxon>Rubrivivax</taxon>
    </lineage>
</organism>
<comment type="caution">
    <text evidence="9">The sequence shown here is derived from an EMBL/GenBank/DDBJ whole genome shotgun (WGS) entry which is preliminary data.</text>
</comment>
<dbReference type="GO" id="GO:0004180">
    <property type="term" value="F:carboxypeptidase activity"/>
    <property type="evidence" value="ECO:0007669"/>
    <property type="project" value="UniProtKB-KW"/>
</dbReference>
<dbReference type="InterPro" id="IPR029062">
    <property type="entry name" value="Class_I_gatase-like"/>
</dbReference>